<protein>
    <recommendedName>
        <fullName evidence="4">Cyclin-dependent kinases regulatory subunit</fullName>
    </recommendedName>
</protein>
<dbReference type="InterPro" id="IPR000789">
    <property type="entry name" value="Cyclin-dep_kinase_reg-sub"/>
</dbReference>
<dbReference type="InterPro" id="IPR036858">
    <property type="entry name" value="Cyclin-dep_kinase_reg-sub_sf"/>
</dbReference>
<organism evidence="5">
    <name type="scientific">Ostreococcus tauri</name>
    <name type="common">Marine green alga</name>
    <dbReference type="NCBI Taxonomy" id="70448"/>
    <lineage>
        <taxon>Eukaryota</taxon>
        <taxon>Viridiplantae</taxon>
        <taxon>Chlorophyta</taxon>
        <taxon>Mamiellophyceae</taxon>
        <taxon>Mamiellales</taxon>
        <taxon>Bathycoccaceae</taxon>
        <taxon>Ostreococcus</taxon>
    </lineage>
</organism>
<dbReference type="Gene3D" id="3.30.170.10">
    <property type="entry name" value="Cyclin-dependent kinase, regulatory subunit"/>
    <property type="match status" value="2"/>
</dbReference>
<reference evidence="5" key="1">
    <citation type="submission" date="2017-04" db="EMBL/GenBank/DDBJ databases">
        <title>Population genomics of picophytoplankton unveils novel chromosome hypervariability.</title>
        <authorList>
            <consortium name="DOE Joint Genome Institute"/>
            <person name="Blanc-Mathieu R."/>
            <person name="Krasovec M."/>
            <person name="Hebrard M."/>
            <person name="Yau S."/>
            <person name="Desgranges E."/>
            <person name="Martin J."/>
            <person name="Schackwitz W."/>
            <person name="Kuo A."/>
            <person name="Salin G."/>
            <person name="Donnadieu C."/>
            <person name="Desdevises Y."/>
            <person name="Sanchez-Ferandin S."/>
            <person name="Moreau H."/>
            <person name="Rivals E."/>
            <person name="Grigoriev I.V."/>
            <person name="Grimsley N."/>
            <person name="Eyre-Walker A."/>
            <person name="Piganeau G."/>
        </authorList>
    </citation>
    <scope>NUCLEOTIDE SEQUENCE [LARGE SCALE GENOMIC DNA]</scope>
    <source>
        <strain evidence="5">RCC 1115</strain>
    </source>
</reference>
<evidence type="ECO:0000256" key="2">
    <source>
        <dbReference type="ARBA" id="ARBA00022618"/>
    </source>
</evidence>
<accession>A0A1Y5IK12</accession>
<gene>
    <name evidence="5" type="ORF">BE221DRAFT_71233</name>
</gene>
<name>A0A1Y5IK12_OSTTA</name>
<dbReference type="Proteomes" id="UP000195557">
    <property type="component" value="Unassembled WGS sequence"/>
</dbReference>
<dbReference type="EMBL" id="KZ155778">
    <property type="protein sequence ID" value="OUS47422.1"/>
    <property type="molecule type" value="Genomic_DNA"/>
</dbReference>
<keyword evidence="2 4" id="KW-0132">Cell division</keyword>
<evidence type="ECO:0000256" key="3">
    <source>
        <dbReference type="ARBA" id="ARBA00023306"/>
    </source>
</evidence>
<dbReference type="GO" id="GO:0016301">
    <property type="term" value="F:kinase activity"/>
    <property type="evidence" value="ECO:0007669"/>
    <property type="project" value="UniProtKB-KW"/>
</dbReference>
<dbReference type="AlphaFoldDB" id="A0A1Y5IK12"/>
<keyword evidence="3 4" id="KW-0131">Cell cycle</keyword>
<evidence type="ECO:0000256" key="4">
    <source>
        <dbReference type="RuleBase" id="RU311113"/>
    </source>
</evidence>
<evidence type="ECO:0000256" key="1">
    <source>
        <dbReference type="ARBA" id="ARBA00007782"/>
    </source>
</evidence>
<dbReference type="SMART" id="SM01084">
    <property type="entry name" value="CKS"/>
    <property type="match status" value="1"/>
</dbReference>
<keyword evidence="5" id="KW-0418">Kinase</keyword>
<dbReference type="Pfam" id="PF01111">
    <property type="entry name" value="CKS"/>
    <property type="match status" value="1"/>
</dbReference>
<dbReference type="PANTHER" id="PTHR23415">
    <property type="entry name" value="CYCLIN-DEPENDENT KINASES REGULATORY SUBUNIT/60S RIBOSOME SUBUNIT BIOGENESIS PROTEIN NIP7"/>
    <property type="match status" value="1"/>
</dbReference>
<evidence type="ECO:0000313" key="5">
    <source>
        <dbReference type="EMBL" id="OUS47422.1"/>
    </source>
</evidence>
<proteinExistence type="inferred from homology"/>
<sequence>MPQIQYSEKYYDDVYEYRCVYRVASTLFASCARDQTRGFTSGHRETPSEEPFVDRGAGWRVMKRWRRDAHGMRARVALFPLGGERAEGGANTEWRGLGVQQSRGWVHYAIHRPEPHIMLYRCVKAVSSHRGLYFFAHIRECYVSRETPLTSRACFVRRRPLTETPPQ</sequence>
<dbReference type="GO" id="GO:0051301">
    <property type="term" value="P:cell division"/>
    <property type="evidence" value="ECO:0007669"/>
    <property type="project" value="UniProtKB-UniRule"/>
</dbReference>
<dbReference type="GO" id="GO:0016538">
    <property type="term" value="F:cyclin-dependent protein serine/threonine kinase regulator activity"/>
    <property type="evidence" value="ECO:0007669"/>
    <property type="project" value="InterPro"/>
</dbReference>
<comment type="similarity">
    <text evidence="1 4">Belongs to the CKS family.</text>
</comment>
<dbReference type="SUPFAM" id="SSF55637">
    <property type="entry name" value="Cell cycle regulatory proteins"/>
    <property type="match status" value="2"/>
</dbReference>
<comment type="function">
    <text evidence="4">Binds to the catalytic subunit of the cyclin dependent kinases and is essential for their biological function.</text>
</comment>
<keyword evidence="5" id="KW-0808">Transferase</keyword>